<proteinExistence type="predicted"/>
<dbReference type="Proteomes" id="UP001153069">
    <property type="component" value="Unassembled WGS sequence"/>
</dbReference>
<gene>
    <name evidence="1" type="ORF">SEMRO_508_G156900.1</name>
</gene>
<comment type="caution">
    <text evidence="1">The sequence shown here is derived from an EMBL/GenBank/DDBJ whole genome shotgun (WGS) entry which is preliminary data.</text>
</comment>
<evidence type="ECO:0000313" key="2">
    <source>
        <dbReference type="Proteomes" id="UP001153069"/>
    </source>
</evidence>
<protein>
    <submittedName>
        <fullName evidence="1">Uncharacterized protein</fullName>
    </submittedName>
</protein>
<dbReference type="AlphaFoldDB" id="A0A9N8HGH0"/>
<dbReference type="EMBL" id="CAICTM010000507">
    <property type="protein sequence ID" value="CAB9511902.1"/>
    <property type="molecule type" value="Genomic_DNA"/>
</dbReference>
<evidence type="ECO:0000313" key="1">
    <source>
        <dbReference type="EMBL" id="CAB9511902.1"/>
    </source>
</evidence>
<reference evidence="1" key="1">
    <citation type="submission" date="2020-06" db="EMBL/GenBank/DDBJ databases">
        <authorList>
            <consortium name="Plant Systems Biology data submission"/>
        </authorList>
    </citation>
    <scope>NUCLEOTIDE SEQUENCE</scope>
    <source>
        <strain evidence="1">D6</strain>
    </source>
</reference>
<accession>A0A9N8HGH0</accession>
<sequence>MSTHEYHQRLSPRGKNGSIRMIEDYSDPLLITPVVEEQVRAFSADAETTSPEPRTRTNTQEFANLANASATSRFSLQVPFLGSSWRNPLSSPTKNNIKGKKDC</sequence>
<keyword evidence="2" id="KW-1185">Reference proteome</keyword>
<organism evidence="1 2">
    <name type="scientific">Seminavis robusta</name>
    <dbReference type="NCBI Taxonomy" id="568900"/>
    <lineage>
        <taxon>Eukaryota</taxon>
        <taxon>Sar</taxon>
        <taxon>Stramenopiles</taxon>
        <taxon>Ochrophyta</taxon>
        <taxon>Bacillariophyta</taxon>
        <taxon>Bacillariophyceae</taxon>
        <taxon>Bacillariophycidae</taxon>
        <taxon>Naviculales</taxon>
        <taxon>Naviculaceae</taxon>
        <taxon>Seminavis</taxon>
    </lineage>
</organism>
<name>A0A9N8HGH0_9STRA</name>